<feature type="region of interest" description="Disordered" evidence="1">
    <location>
        <begin position="323"/>
        <end position="342"/>
    </location>
</feature>
<evidence type="ECO:0000256" key="1">
    <source>
        <dbReference type="SAM" id="MobiDB-lite"/>
    </source>
</evidence>
<evidence type="ECO:0000313" key="3">
    <source>
        <dbReference type="Proteomes" id="UP000076154"/>
    </source>
</evidence>
<feature type="compositionally biased region" description="Low complexity" evidence="1">
    <location>
        <begin position="324"/>
        <end position="336"/>
    </location>
</feature>
<feature type="region of interest" description="Disordered" evidence="1">
    <location>
        <begin position="56"/>
        <end position="93"/>
    </location>
</feature>
<dbReference type="OrthoDB" id="1099063at2759"/>
<accession>A0A369KCS2</accession>
<sequence length="342" mass="36443">MTPTASLPVPTSHYDFGLAMYRIAQSTCKITLKSRSIPRLRLGLYHTSFPVLKSLLQPSPTDSSATSKLGLRSQLPPDSNSSPTPPEPPQLSDQDWEIRTGRAIYLLQQTLPEFFHVGLITSFDSSTGAPRPAGATPIPVLNANPLDTQVYGGDDVEGIYSPRISLSYTPPMALPAPFPTTLHIEGLPLYMASSAFIRHTLNALYSDLHVSLRKVVVNTPPSPASTSGTSEPPQDSRPQSTKRKSREKSLLVGLAVTGTARVSGHLGEWEVNSTYMFSPTSGLIHKHIVDSIYPAPHHAVYDSLRSSLGKVFGLGMGDGSRTSGGAAFKTGAAAGAGEKGKG</sequence>
<name>A0A369KCS2_HYPMA</name>
<dbReference type="Proteomes" id="UP000076154">
    <property type="component" value="Unassembled WGS sequence"/>
</dbReference>
<comment type="caution">
    <text evidence="2">The sequence shown here is derived from an EMBL/GenBank/DDBJ whole genome shotgun (WGS) entry which is preliminary data.</text>
</comment>
<feature type="compositionally biased region" description="Polar residues" evidence="1">
    <location>
        <begin position="56"/>
        <end position="67"/>
    </location>
</feature>
<reference evidence="2" key="1">
    <citation type="submission" date="2018-04" db="EMBL/GenBank/DDBJ databases">
        <title>Whole genome sequencing of Hypsizygus marmoreus.</title>
        <authorList>
            <person name="Choi I.-G."/>
            <person name="Min B."/>
            <person name="Kim J.-G."/>
            <person name="Kim S."/>
            <person name="Oh Y.-L."/>
            <person name="Kong W.-S."/>
            <person name="Park H."/>
            <person name="Jeong J."/>
            <person name="Song E.-S."/>
        </authorList>
    </citation>
    <scope>NUCLEOTIDE SEQUENCE [LARGE SCALE GENOMIC DNA]</scope>
    <source>
        <strain evidence="2">51987-8</strain>
    </source>
</reference>
<proteinExistence type="predicted"/>
<dbReference type="EMBL" id="LUEZ02000004">
    <property type="protein sequence ID" value="RDB30677.1"/>
    <property type="molecule type" value="Genomic_DNA"/>
</dbReference>
<evidence type="ECO:0000313" key="2">
    <source>
        <dbReference type="EMBL" id="RDB30677.1"/>
    </source>
</evidence>
<keyword evidence="3" id="KW-1185">Reference proteome</keyword>
<gene>
    <name evidence="2" type="ORF">Hypma_005980</name>
</gene>
<dbReference type="InParanoid" id="A0A369KCS2"/>
<dbReference type="AlphaFoldDB" id="A0A369KCS2"/>
<protein>
    <submittedName>
        <fullName evidence="2">Uncharacterized protein</fullName>
    </submittedName>
</protein>
<dbReference type="STRING" id="39966.A0A369KCS2"/>
<organism evidence="2 3">
    <name type="scientific">Hypsizygus marmoreus</name>
    <name type="common">White beech mushroom</name>
    <name type="synonym">Agaricus marmoreus</name>
    <dbReference type="NCBI Taxonomy" id="39966"/>
    <lineage>
        <taxon>Eukaryota</taxon>
        <taxon>Fungi</taxon>
        <taxon>Dikarya</taxon>
        <taxon>Basidiomycota</taxon>
        <taxon>Agaricomycotina</taxon>
        <taxon>Agaricomycetes</taxon>
        <taxon>Agaricomycetidae</taxon>
        <taxon>Agaricales</taxon>
        <taxon>Tricholomatineae</taxon>
        <taxon>Lyophyllaceae</taxon>
        <taxon>Hypsizygus</taxon>
    </lineage>
</organism>
<feature type="compositionally biased region" description="Low complexity" evidence="1">
    <location>
        <begin position="224"/>
        <end position="233"/>
    </location>
</feature>
<feature type="region of interest" description="Disordered" evidence="1">
    <location>
        <begin position="219"/>
        <end position="248"/>
    </location>
</feature>